<dbReference type="PROSITE" id="PS51257">
    <property type="entry name" value="PROKAR_LIPOPROTEIN"/>
    <property type="match status" value="1"/>
</dbReference>
<dbReference type="AlphaFoldDB" id="A0A432LPL5"/>
<dbReference type="EMBL" id="RYZR01000008">
    <property type="protein sequence ID" value="RUL61561.1"/>
    <property type="molecule type" value="Genomic_DNA"/>
</dbReference>
<comment type="caution">
    <text evidence="2">The sequence shown here is derived from an EMBL/GenBank/DDBJ whole genome shotgun (WGS) entry which is preliminary data.</text>
</comment>
<reference evidence="2 3" key="1">
    <citation type="submission" date="2018-12" db="EMBL/GenBank/DDBJ databases">
        <title>Dyella dinghuensis sp. nov. DHOA06 and Dyella choica sp. nov. 4M-K27, isolated from forest soil.</title>
        <authorList>
            <person name="Qiu L.-H."/>
            <person name="Gao Z.-H."/>
        </authorList>
    </citation>
    <scope>NUCLEOTIDE SEQUENCE [LARGE SCALE GENOMIC DNA]</scope>
    <source>
        <strain evidence="2 3">DHOA06</strain>
    </source>
</reference>
<organism evidence="2 3">
    <name type="scientific">Dyella dinghuensis</name>
    <dbReference type="NCBI Taxonomy" id="1920169"/>
    <lineage>
        <taxon>Bacteria</taxon>
        <taxon>Pseudomonadati</taxon>
        <taxon>Pseudomonadota</taxon>
        <taxon>Gammaproteobacteria</taxon>
        <taxon>Lysobacterales</taxon>
        <taxon>Rhodanobacteraceae</taxon>
        <taxon>Dyella</taxon>
    </lineage>
</organism>
<evidence type="ECO:0000313" key="2">
    <source>
        <dbReference type="EMBL" id="RUL61561.1"/>
    </source>
</evidence>
<name>A0A432LPL5_9GAMM</name>
<evidence type="ECO:0000256" key="1">
    <source>
        <dbReference type="SAM" id="SignalP"/>
    </source>
</evidence>
<evidence type="ECO:0008006" key="4">
    <source>
        <dbReference type="Google" id="ProtNLM"/>
    </source>
</evidence>
<evidence type="ECO:0000313" key="3">
    <source>
        <dbReference type="Proteomes" id="UP000267077"/>
    </source>
</evidence>
<gene>
    <name evidence="2" type="ORF">EKH79_18190</name>
</gene>
<feature type="signal peptide" evidence="1">
    <location>
        <begin position="1"/>
        <end position="18"/>
    </location>
</feature>
<accession>A0A432LPL5</accession>
<protein>
    <recommendedName>
        <fullName evidence="4">Lipoprotein</fullName>
    </recommendedName>
</protein>
<dbReference type="OrthoDB" id="9553587at2"/>
<keyword evidence="3" id="KW-1185">Reference proteome</keyword>
<feature type="chain" id="PRO_5019170429" description="Lipoprotein" evidence="1">
    <location>
        <begin position="19"/>
        <end position="168"/>
    </location>
</feature>
<sequence>MRYIALALLCVAGLSACGSHPFKPQEYPLDKTLVSAFPTSGPVTVDNNQPATEQVIVSSYSGISLTSSLSDITDVMVKQTREEIGKHGNAGNTTPKTLSLKVNSLRSNYIAFFYKSTIVFDVTLGNGQVIEETVHHASGSVGQDLDGCIAEGVMTMLNDPRVRSYLAS</sequence>
<dbReference type="Proteomes" id="UP000267077">
    <property type="component" value="Unassembled WGS sequence"/>
</dbReference>
<proteinExistence type="predicted"/>
<dbReference type="RefSeq" id="WP_126675269.1">
    <property type="nucleotide sequence ID" value="NZ_RYZR01000008.1"/>
</dbReference>
<keyword evidence="1" id="KW-0732">Signal</keyword>